<gene>
    <name evidence="2" type="ORF">ACFFNY_15645</name>
</gene>
<evidence type="ECO:0000313" key="2">
    <source>
        <dbReference type="EMBL" id="MFB9752998.1"/>
    </source>
</evidence>
<organism evidence="2 3">
    <name type="scientific">Paenibacillus hodogayensis</name>
    <dbReference type="NCBI Taxonomy" id="279208"/>
    <lineage>
        <taxon>Bacteria</taxon>
        <taxon>Bacillati</taxon>
        <taxon>Bacillota</taxon>
        <taxon>Bacilli</taxon>
        <taxon>Bacillales</taxon>
        <taxon>Paenibacillaceae</taxon>
        <taxon>Paenibacillus</taxon>
    </lineage>
</organism>
<proteinExistence type="predicted"/>
<keyword evidence="1" id="KW-0812">Transmembrane</keyword>
<dbReference type="Proteomes" id="UP001589619">
    <property type="component" value="Unassembled WGS sequence"/>
</dbReference>
<dbReference type="RefSeq" id="WP_344902656.1">
    <property type="nucleotide sequence ID" value="NZ_BAAAYO010000001.1"/>
</dbReference>
<dbReference type="EMBL" id="JBHMAG010000012">
    <property type="protein sequence ID" value="MFB9752998.1"/>
    <property type="molecule type" value="Genomic_DNA"/>
</dbReference>
<keyword evidence="1" id="KW-0472">Membrane</keyword>
<evidence type="ECO:0000256" key="1">
    <source>
        <dbReference type="SAM" id="Phobius"/>
    </source>
</evidence>
<reference evidence="2 3" key="1">
    <citation type="submission" date="2024-09" db="EMBL/GenBank/DDBJ databases">
        <authorList>
            <person name="Sun Q."/>
            <person name="Mori K."/>
        </authorList>
    </citation>
    <scope>NUCLEOTIDE SEQUENCE [LARGE SCALE GENOMIC DNA]</scope>
    <source>
        <strain evidence="2 3">JCM 12520</strain>
    </source>
</reference>
<accession>A0ABV5VXM2</accession>
<name>A0ABV5VXM2_9BACL</name>
<feature type="transmembrane region" description="Helical" evidence="1">
    <location>
        <begin position="67"/>
        <end position="87"/>
    </location>
</feature>
<comment type="caution">
    <text evidence="2">The sequence shown here is derived from an EMBL/GenBank/DDBJ whole genome shotgun (WGS) entry which is preliminary data.</text>
</comment>
<keyword evidence="1" id="KW-1133">Transmembrane helix</keyword>
<protein>
    <submittedName>
        <fullName evidence="2">Uncharacterized protein</fullName>
    </submittedName>
</protein>
<evidence type="ECO:0000313" key="3">
    <source>
        <dbReference type="Proteomes" id="UP001589619"/>
    </source>
</evidence>
<sequence>MDKESQKLAAKRELTYRVGWKKGTMQVGENGQVTGSASALVFMERKKYERLLDGWIWREAPCLPVRALVVVLYVLPVALFGLVWWLVYMLSAL</sequence>
<keyword evidence="3" id="KW-1185">Reference proteome</keyword>